<gene>
    <name evidence="1" type="ORF">M0R45_019415</name>
</gene>
<organism evidence="1 2">
    <name type="scientific">Rubus argutus</name>
    <name type="common">Southern blackberry</name>
    <dbReference type="NCBI Taxonomy" id="59490"/>
    <lineage>
        <taxon>Eukaryota</taxon>
        <taxon>Viridiplantae</taxon>
        <taxon>Streptophyta</taxon>
        <taxon>Embryophyta</taxon>
        <taxon>Tracheophyta</taxon>
        <taxon>Spermatophyta</taxon>
        <taxon>Magnoliopsida</taxon>
        <taxon>eudicotyledons</taxon>
        <taxon>Gunneridae</taxon>
        <taxon>Pentapetalae</taxon>
        <taxon>rosids</taxon>
        <taxon>fabids</taxon>
        <taxon>Rosales</taxon>
        <taxon>Rosaceae</taxon>
        <taxon>Rosoideae</taxon>
        <taxon>Rosoideae incertae sedis</taxon>
        <taxon>Rubus</taxon>
    </lineage>
</organism>
<dbReference type="EMBL" id="JBEDUW010000004">
    <property type="protein sequence ID" value="KAK9932167.1"/>
    <property type="molecule type" value="Genomic_DNA"/>
</dbReference>
<evidence type="ECO:0000313" key="2">
    <source>
        <dbReference type="Proteomes" id="UP001457282"/>
    </source>
</evidence>
<evidence type="ECO:0000313" key="1">
    <source>
        <dbReference type="EMBL" id="KAK9932167.1"/>
    </source>
</evidence>
<sequence>MVEGEVSTASKGGVVCGRLGWWICSVGDEIGGKAGVDLSGKGADNDTRLVCFGLAGINNGTFELKLLALAFDLGGYVGPRSVVVRQG</sequence>
<dbReference type="Proteomes" id="UP001457282">
    <property type="component" value="Unassembled WGS sequence"/>
</dbReference>
<dbReference type="AlphaFoldDB" id="A0AAW1X610"/>
<name>A0AAW1X610_RUBAR</name>
<keyword evidence="2" id="KW-1185">Reference proteome</keyword>
<comment type="caution">
    <text evidence="1">The sequence shown here is derived from an EMBL/GenBank/DDBJ whole genome shotgun (WGS) entry which is preliminary data.</text>
</comment>
<reference evidence="1 2" key="1">
    <citation type="journal article" date="2023" name="G3 (Bethesda)">
        <title>A chromosome-length genome assembly and annotation of blackberry (Rubus argutus, cv. 'Hillquist').</title>
        <authorList>
            <person name="Bruna T."/>
            <person name="Aryal R."/>
            <person name="Dudchenko O."/>
            <person name="Sargent D.J."/>
            <person name="Mead D."/>
            <person name="Buti M."/>
            <person name="Cavallini A."/>
            <person name="Hytonen T."/>
            <person name="Andres J."/>
            <person name="Pham M."/>
            <person name="Weisz D."/>
            <person name="Mascagni F."/>
            <person name="Usai G."/>
            <person name="Natali L."/>
            <person name="Bassil N."/>
            <person name="Fernandez G.E."/>
            <person name="Lomsadze A."/>
            <person name="Armour M."/>
            <person name="Olukolu B."/>
            <person name="Poorten T."/>
            <person name="Britton C."/>
            <person name="Davik J."/>
            <person name="Ashrafi H."/>
            <person name="Aiden E.L."/>
            <person name="Borodovsky M."/>
            <person name="Worthington M."/>
        </authorList>
    </citation>
    <scope>NUCLEOTIDE SEQUENCE [LARGE SCALE GENOMIC DNA]</scope>
    <source>
        <strain evidence="1">PI 553951</strain>
    </source>
</reference>
<protein>
    <submittedName>
        <fullName evidence="1">Uncharacterized protein</fullName>
    </submittedName>
</protein>
<proteinExistence type="predicted"/>
<accession>A0AAW1X610</accession>